<proteinExistence type="predicted"/>
<accession>A0A0V1MLN2</accession>
<evidence type="ECO:0008006" key="3">
    <source>
        <dbReference type="Google" id="ProtNLM"/>
    </source>
</evidence>
<organism evidence="1 2">
    <name type="scientific">Trichinella papuae</name>
    <dbReference type="NCBI Taxonomy" id="268474"/>
    <lineage>
        <taxon>Eukaryota</taxon>
        <taxon>Metazoa</taxon>
        <taxon>Ecdysozoa</taxon>
        <taxon>Nematoda</taxon>
        <taxon>Enoplea</taxon>
        <taxon>Dorylaimia</taxon>
        <taxon>Trichinellida</taxon>
        <taxon>Trichinellidae</taxon>
        <taxon>Trichinella</taxon>
    </lineage>
</organism>
<reference evidence="1 2" key="1">
    <citation type="submission" date="2015-01" db="EMBL/GenBank/DDBJ databases">
        <title>Evolution of Trichinella species and genotypes.</title>
        <authorList>
            <person name="Korhonen P.K."/>
            <person name="Edoardo P."/>
            <person name="Giuseppe L.R."/>
            <person name="Gasser R.B."/>
        </authorList>
    </citation>
    <scope>NUCLEOTIDE SEQUENCE [LARGE SCALE GENOMIC DNA]</scope>
    <source>
        <strain evidence="1">ISS1980</strain>
    </source>
</reference>
<protein>
    <recommendedName>
        <fullName evidence="3">MULE transposase domain-containing protein</fullName>
    </recommendedName>
</protein>
<sequence length="149" mass="17112">MNLSRRSLGKTFCAPKCIQAHPVAWEDFRLLATSETWCMDGTFKIIHNGTYGSIFQALINKAAVLRGYFPNTRVQGCYFHFCQAVHRKFSELGLKARYNRENETESKMKMLKVTAFLLVLQVDTGVRLLEAGSTGNRLDLFPYFRSIYQ</sequence>
<dbReference type="Proteomes" id="UP000054843">
    <property type="component" value="Unassembled WGS sequence"/>
</dbReference>
<name>A0A0V1MLN2_9BILA</name>
<dbReference type="EMBL" id="JYDO01000078">
    <property type="protein sequence ID" value="KRZ72483.1"/>
    <property type="molecule type" value="Genomic_DNA"/>
</dbReference>
<evidence type="ECO:0000313" key="2">
    <source>
        <dbReference type="Proteomes" id="UP000054843"/>
    </source>
</evidence>
<keyword evidence="2" id="KW-1185">Reference proteome</keyword>
<comment type="caution">
    <text evidence="1">The sequence shown here is derived from an EMBL/GenBank/DDBJ whole genome shotgun (WGS) entry which is preliminary data.</text>
</comment>
<dbReference type="AlphaFoldDB" id="A0A0V1MLN2"/>
<gene>
    <name evidence="1" type="ORF">T10_8992</name>
</gene>
<evidence type="ECO:0000313" key="1">
    <source>
        <dbReference type="EMBL" id="KRZ72483.1"/>
    </source>
</evidence>